<feature type="compositionally biased region" description="Low complexity" evidence="1">
    <location>
        <begin position="31"/>
        <end position="43"/>
    </location>
</feature>
<reference evidence="3 4" key="1">
    <citation type="journal article" date="2019" name="Int. J. Syst. Evol. Microbiol.">
        <title>The Global Catalogue of Microorganisms (GCM) 10K type strain sequencing project: providing services to taxonomists for standard genome sequencing and annotation.</title>
        <authorList>
            <consortium name="The Broad Institute Genomics Platform"/>
            <consortium name="The Broad Institute Genome Sequencing Center for Infectious Disease"/>
            <person name="Wu L."/>
            <person name="Ma J."/>
        </authorList>
    </citation>
    <scope>NUCLEOTIDE SEQUENCE [LARGE SCALE GENOMIC DNA]</scope>
    <source>
        <strain evidence="3 4">JCM 16373</strain>
    </source>
</reference>
<evidence type="ECO:0000256" key="1">
    <source>
        <dbReference type="SAM" id="MobiDB-lite"/>
    </source>
</evidence>
<feature type="chain" id="PRO_5045666701" description="Secreted protein" evidence="2">
    <location>
        <begin position="36"/>
        <end position="494"/>
    </location>
</feature>
<protein>
    <recommendedName>
        <fullName evidence="5">Secreted protein</fullName>
    </recommendedName>
</protein>
<feature type="region of interest" description="Disordered" evidence="1">
    <location>
        <begin position="31"/>
        <end position="72"/>
    </location>
</feature>
<dbReference type="Pfam" id="PF08309">
    <property type="entry name" value="LVIVD"/>
    <property type="match status" value="1"/>
</dbReference>
<name>A0ABN3Q5M6_9ACTN</name>
<evidence type="ECO:0008006" key="5">
    <source>
        <dbReference type="Google" id="ProtNLM"/>
    </source>
</evidence>
<dbReference type="EMBL" id="BAAARJ010000010">
    <property type="protein sequence ID" value="GAA2617648.1"/>
    <property type="molecule type" value="Genomic_DNA"/>
</dbReference>
<organism evidence="3 4">
    <name type="scientific">Streptomyces axinellae</name>
    <dbReference type="NCBI Taxonomy" id="552788"/>
    <lineage>
        <taxon>Bacteria</taxon>
        <taxon>Bacillati</taxon>
        <taxon>Actinomycetota</taxon>
        <taxon>Actinomycetes</taxon>
        <taxon>Kitasatosporales</taxon>
        <taxon>Streptomycetaceae</taxon>
        <taxon>Streptomyces</taxon>
    </lineage>
</organism>
<accession>A0ABN3Q5M6</accession>
<keyword evidence="2" id="KW-0732">Signal</keyword>
<dbReference type="SUPFAM" id="SSF75011">
    <property type="entry name" value="3-carboxy-cis,cis-mucoante lactonizing enzyme"/>
    <property type="match status" value="1"/>
</dbReference>
<evidence type="ECO:0000313" key="4">
    <source>
        <dbReference type="Proteomes" id="UP001501447"/>
    </source>
</evidence>
<sequence length="494" mass="53841">MTSTHRPTRRRRPGAVAVVVLGMLAALFTAGPAAATPDPGDSPRAPKKVSERDRAQTEEAIRQGDIPGQDEIVHSDNMSHLANLPKGALQGTNSDLAFQGEYAFAGNYDGFTVYDISRPKSPKVVSQVLCPGSQNDVSVSGNLLFLSTDSSRSDNSCESQTAPATEKSSWEGMKIFDISDKKSPKYVSAVETSCGSHTHTLVPDRKNVYIYVSSYSPDASFPDCQPPHDGISIVKVPRKQPKKAKVIDFPVLFPDGGFPGDPDKPRASETTGCHDITSYPKLKLAAGACMGDGILMDIKNPEKPRVLDRVEDTENFAFWHSATFNKTGEKVIFTDELGGGGAPTCNAETGDEKGADGIYDLKGEGDKRKLVFKSYFKIPRHQAETENCVAHNGSLIPAKGRDIMVQAWYQGGVSVWDFTDSAEPREIGYFERGPISETSLVGGGSWSAYYYNGHIYSNDMTKGFDVLRIDDRRTDSAKGVRMSELNVQTQPDYR</sequence>
<evidence type="ECO:0000313" key="3">
    <source>
        <dbReference type="EMBL" id="GAA2617648.1"/>
    </source>
</evidence>
<proteinExistence type="predicted"/>
<dbReference type="InterPro" id="IPR013211">
    <property type="entry name" value="LVIVD"/>
</dbReference>
<evidence type="ECO:0000256" key="2">
    <source>
        <dbReference type="SAM" id="SignalP"/>
    </source>
</evidence>
<comment type="caution">
    <text evidence="3">The sequence shown here is derived from an EMBL/GenBank/DDBJ whole genome shotgun (WGS) entry which is preliminary data.</text>
</comment>
<dbReference type="Proteomes" id="UP001501447">
    <property type="component" value="Unassembled WGS sequence"/>
</dbReference>
<feature type="signal peptide" evidence="2">
    <location>
        <begin position="1"/>
        <end position="35"/>
    </location>
</feature>
<keyword evidence="4" id="KW-1185">Reference proteome</keyword>
<feature type="compositionally biased region" description="Basic and acidic residues" evidence="1">
    <location>
        <begin position="48"/>
        <end position="62"/>
    </location>
</feature>
<gene>
    <name evidence="3" type="ORF">GCM10009863_34470</name>
</gene>